<dbReference type="SUPFAM" id="SSF50370">
    <property type="entry name" value="Ricin B-like lectins"/>
    <property type="match status" value="1"/>
</dbReference>
<feature type="region of interest" description="Disordered" evidence="2">
    <location>
        <begin position="1017"/>
        <end position="1043"/>
    </location>
</feature>
<reference evidence="6 7" key="1">
    <citation type="submission" date="2024-09" db="EMBL/GenBank/DDBJ databases">
        <authorList>
            <person name="Sun Q."/>
            <person name="Mori K."/>
        </authorList>
    </citation>
    <scope>NUCLEOTIDE SEQUENCE [LARGE SCALE GENOMIC DNA]</scope>
    <source>
        <strain evidence="6 7">JCM 6917</strain>
    </source>
</reference>
<dbReference type="PANTHER" id="PTHR32305">
    <property type="match status" value="1"/>
</dbReference>
<feature type="compositionally biased region" description="Polar residues" evidence="2">
    <location>
        <begin position="1892"/>
        <end position="1914"/>
    </location>
</feature>
<dbReference type="SMART" id="SM00458">
    <property type="entry name" value="RICIN"/>
    <property type="match status" value="1"/>
</dbReference>
<dbReference type="SUPFAM" id="SSF51294">
    <property type="entry name" value="Hedgehog/intein (Hint) domain"/>
    <property type="match status" value="1"/>
</dbReference>
<sequence length="2734" mass="291189">MRGVLSWCGRGSLLGRSPRERLIRRRTRVGVVAGLVLALNVALLPSATAFGPDDDDARTSVELDELQKTDAVPLDEALTGQMGELSGQIFTEPEREYQPAAVAEVPPATGSKPVDNLAPGTTTQVAASTDGTLSVAVGAPDGATSAQADALEGTWSVTVAPESQAVSAGAQGLMLAVDAPDTATGEAVVSIDATRFAEAYSAQWLDRLSFTLMPACYADTPELEECSTGLPVTTEVERTGNTVTVPIDAGDTTGSDPDPGEDPAPDEPNGPTATTEQVPETLLNLTVDTADLDAAAAAGTPLTTPPAASTDNGTVDSAVWRGEATSSVQQTAAGTGGGLLVGTSHGAGSGGDFAASPLVSAGSWSQGGSTGAFTYAYTMAAPEVPSGPTPNVTLGYNSQSSDGRTSATNNQVSWIGEGWDYNPGSITRTFVGCAADTVNANNDKHFTGDQCWGTDNAVLSLNGTTTELVRDDTSGQWTSELGDNLRIELLDEHDYEAVTGITASNNGDNDGEFWRVTTSDGMRYYFGLNRLPGWTTGKPETKSVLNVPVAGNHSTDPCHATKFEDSFCDQGWRFQLDYVVDTSGNAMSLWWEKERNAYARNMKEKPAVGYDRAGWLQRIDYGQRAGRVYLDEPLGRVAFTAQERCFWDNVLKVPCTGANFDSKQSHLTRPWFDTPADLACATGGKCSTYAPTFWSRKRLATVTACAQRQQGVRLTEYDEADDSGARNACGVKDDGDTTTLLSKVDAWALEQSFPWNLTGEYTALWLESITRTGYAVDGTTETLNPVSFGSSDPLPNRVRQGSADTSPLFARLRIQNVISEYGGRTEVEYSTPSGPCLTGTGLPEADKNKGLCYPAHWHADDELTDKRVSWFHKYVVNRITEYPQLIDGETLTTRFTYAPFPDDVDGALWAKNTAEFSRKRTRTWDQWRGYPVVTTETGTTDATVGSKASKSVTRYFRGMSDDVLDDDTPNDESDNPKRSYSMTDVTGAVLKEDRKAYAGMVAESLTYPDSGADTTTGWISRTRNVPDDPVRLATRKRPDKDGPDVVAERVTLGRTETITKASGQGPDGSTLRTLRTDTDYDTDGLPVTVREYGDIADPADDSCTRTSYLKNTAGDNYLVGLVAQTVSTTGTATCATELSAATQNTLLSASRVFYDGHTDHQATPTKGLVTKTVQPTGTGTAWQTANPESRTTYDQYGRVTSVLDSTGLENVTEFEPAEGQVYTIRTIQGHKVVNNAETGLTSTVTVEPGRGATLTTKDANDRVTRYTYDPLGRTSAAWDATQSGSDDPTVKYNYNTDLKKPVSVVTESLQDNPTPADDGVKAVYDRSTTIYDGLGRERQSQTPAVGGGRLVTDTFHNASGQVRFTRNAYYTEGEPDTDIVVPVSDSQVPNATTYTYDGLGRVLTVTPVHSSFAQTGATYYKSDGTVAHRSTDRRTRYEYGLDNTIVRQPQGTPASQVWTDALGRTVRQDTFSDSALSEAGAITTTYDYDQRGDMVTSTDEKGHTRTWTYDALGRVTGTTDPDSGDTHTEYDDHGRVLSARDGRGTTLAYTYERFNRVEQVKATPPNSTTATLVQSYAYDSATGGKGQLSSATRYTDNQPYTTTIGGYTADYQPTSMTVALPPGSTPGQTADGFATQYPYTYKYNSDGQMESYTAPAAGGLTAEAVVTRYNEAGLPVTVSGKDWYTSETAYSPYGQVLRSTVGEQGHRVWQENIFDESTGELLTTKLKREVATDQTVVPGTSVNTRSYSYDASGNVLTVADAYGSGVTDRQCFTYDTLGQLRKAWTTPGGRACAAPGKSTAEPVYSDGTVNVSSNESGYWQSYEYDVLGNRTKKTEHKADPILTGTTVDTSLDTVTDYQYGKSDTQLNDQPHTLTSYTTKSKASASAPTVTTRSDQSYDNAGNLASRTTGGDTAQGLTWTWDGQVETVTGFGPDGSGPWVGADGKCVDLAGAETAAGTALQIWPCNSSKAQNLRIRALDADDNGSVENTALGQFVVAGRCAQPNGTASGSAVLIQACAKATTAQRWKTLATGQLQHVDTGLCLAAPNTTSGTDLTVATCNQALATQLWKPASRTTYVYDAMGNRLLERTSAGAVLNLPDTKLSLNTAGSVRFVERTYGGAGAPTVTRYREVSSTGATTEQQFAQAADINGTPIAEVRLDGGMTVRLTKKDAWGVDRAANPKTRSHTGFHTGDDDAGTGLVHLGAREYDPGTGRFISADPVLDQSDPLQANGYSYANNNPVTHADPSGLTSTASSFDASIAALETKIAEYQRTLSRTLGDVILSTGWAVFQEFVGWNDVMGCFSQGDMWACGSLLMDAIPWTSVFSKGKKMWRAFNSTMSAVKAWRVARAAAESGLRAAKAAKAALIRAKKAAQAAAAEAKRKARAAAKAAAAAAKKKAHTGSKGARGNPVQVQARKTSQQKGSQGGGRAESKSGGSRSGSGKEDSGGGSGKEDSGGGESCSVANSFTPDTKILMADGTAKVIKDVKNGDKVLSTDPETGETSVETVTAEIKGEGVKHLVRVTVDPDGEAGGPTSSVTATDGHPFWVPELSDWVDAGDLRAGQWLRTGTGTYVQVTAVQPWTAPQATVHNLTISDLHTYYVLAGATPVLVHNCGEGDGYLYRGVPNGHPKYDDALEGRAVPHGGHSDPGRHAGGNTDSEFTSWTHDYEDVALDAADELGPGGIVMRIPHSSVPAGRDVQIHGTAHEVYEESEHALRGVIEGAEISIDRGPWRRPGG</sequence>
<feature type="transmembrane region" description="Helical" evidence="3">
    <location>
        <begin position="29"/>
        <end position="50"/>
    </location>
</feature>
<dbReference type="Proteomes" id="UP001589709">
    <property type="component" value="Unassembled WGS sequence"/>
</dbReference>
<feature type="compositionally biased region" description="Basic and acidic residues" evidence="2">
    <location>
        <begin position="2439"/>
        <end position="2453"/>
    </location>
</feature>
<feature type="region of interest" description="Disordered" evidence="2">
    <location>
        <begin position="2632"/>
        <end position="2657"/>
    </location>
</feature>
<evidence type="ECO:0000259" key="5">
    <source>
        <dbReference type="SMART" id="SM00458"/>
    </source>
</evidence>
<dbReference type="Gene3D" id="2.80.10.50">
    <property type="match status" value="1"/>
</dbReference>
<dbReference type="PROSITE" id="PS50818">
    <property type="entry name" value="INTEIN_C_TER"/>
    <property type="match status" value="1"/>
</dbReference>
<feature type="compositionally biased region" description="Basic and acidic residues" evidence="2">
    <location>
        <begin position="1024"/>
        <end position="1043"/>
    </location>
</feature>
<evidence type="ECO:0000256" key="3">
    <source>
        <dbReference type="SAM" id="Phobius"/>
    </source>
</evidence>
<dbReference type="Gene3D" id="2.170.16.10">
    <property type="entry name" value="Hedgehog/Intein (Hint) domain"/>
    <property type="match status" value="1"/>
</dbReference>
<feature type="region of interest" description="Disordered" evidence="2">
    <location>
        <begin position="1861"/>
        <end position="1914"/>
    </location>
</feature>
<feature type="region of interest" description="Disordered" evidence="2">
    <location>
        <begin position="239"/>
        <end position="275"/>
    </location>
</feature>
<gene>
    <name evidence="6" type="ORF">ACFF45_07640</name>
</gene>
<feature type="domain" description="Hint" evidence="4">
    <location>
        <begin position="2462"/>
        <end position="2567"/>
    </location>
</feature>
<keyword evidence="1" id="KW-0677">Repeat</keyword>
<keyword evidence="3" id="KW-1133">Transmembrane helix</keyword>
<dbReference type="InterPro" id="IPR036844">
    <property type="entry name" value="Hint_dom_sf"/>
</dbReference>
<dbReference type="InterPro" id="IPR056823">
    <property type="entry name" value="TEN-like_YD-shell"/>
</dbReference>
<dbReference type="Pfam" id="PF07591">
    <property type="entry name" value="PT-HINT"/>
    <property type="match status" value="1"/>
</dbReference>
<dbReference type="InterPro" id="IPR035992">
    <property type="entry name" value="Ricin_B-like_lectins"/>
</dbReference>
<dbReference type="PROSITE" id="PS50817">
    <property type="entry name" value="INTEIN_N_TER"/>
    <property type="match status" value="1"/>
</dbReference>
<feature type="compositionally biased region" description="Acidic residues" evidence="2">
    <location>
        <begin position="962"/>
        <end position="973"/>
    </location>
</feature>
<dbReference type="EMBL" id="JBHMCY010000010">
    <property type="protein sequence ID" value="MFB9462590.1"/>
    <property type="molecule type" value="Genomic_DNA"/>
</dbReference>
<feature type="compositionally biased region" description="Polar residues" evidence="2">
    <location>
        <begin position="1861"/>
        <end position="1871"/>
    </location>
</feature>
<evidence type="ECO:0000313" key="6">
    <source>
        <dbReference type="EMBL" id="MFB9462590.1"/>
    </source>
</evidence>
<keyword evidence="3" id="KW-0472">Membrane</keyword>
<evidence type="ECO:0000259" key="4">
    <source>
        <dbReference type="SMART" id="SM00306"/>
    </source>
</evidence>
<protein>
    <submittedName>
        <fullName evidence="6">RHS repeat-associated core domain-containing protein</fullName>
    </submittedName>
</protein>
<feature type="region of interest" description="Disordered" evidence="2">
    <location>
        <begin position="960"/>
        <end position="980"/>
    </location>
</feature>
<dbReference type="NCBIfam" id="TIGR01643">
    <property type="entry name" value="YD_repeat_2x"/>
    <property type="match status" value="1"/>
</dbReference>
<dbReference type="RefSeq" id="WP_381343780.1">
    <property type="nucleotide sequence ID" value="NZ_JBHMCY010000010.1"/>
</dbReference>
<feature type="region of interest" description="Disordered" evidence="2">
    <location>
        <begin position="2387"/>
        <end position="2462"/>
    </location>
</feature>
<comment type="caution">
    <text evidence="6">The sequence shown here is derived from an EMBL/GenBank/DDBJ whole genome shotgun (WGS) entry which is preliminary data.</text>
</comment>
<accession>A0ABV5MX47</accession>
<dbReference type="Pfam" id="PF00652">
    <property type="entry name" value="Ricin_B_lectin"/>
    <property type="match status" value="1"/>
</dbReference>
<proteinExistence type="predicted"/>
<dbReference type="PROSITE" id="PS50231">
    <property type="entry name" value="RICIN_B_LECTIN"/>
    <property type="match status" value="1"/>
</dbReference>
<name>A0ABV5MX47_9ACTN</name>
<feature type="domain" description="Ricin B lectin" evidence="5">
    <location>
        <begin position="1935"/>
        <end position="2070"/>
    </location>
</feature>
<dbReference type="Pfam" id="PF25023">
    <property type="entry name" value="TEN_YD-shell"/>
    <property type="match status" value="2"/>
</dbReference>
<dbReference type="CDD" id="cd00081">
    <property type="entry name" value="Hint"/>
    <property type="match status" value="1"/>
</dbReference>
<feature type="compositionally biased region" description="Low complexity" evidence="2">
    <location>
        <begin position="1872"/>
        <end position="1891"/>
    </location>
</feature>
<dbReference type="NCBIfam" id="TIGR03696">
    <property type="entry name" value="Rhs_assc_core"/>
    <property type="match status" value="1"/>
</dbReference>
<dbReference type="InterPro" id="IPR022385">
    <property type="entry name" value="Rhs_assc_core"/>
</dbReference>
<evidence type="ECO:0000256" key="1">
    <source>
        <dbReference type="ARBA" id="ARBA00022737"/>
    </source>
</evidence>
<keyword evidence="7" id="KW-1185">Reference proteome</keyword>
<dbReference type="InterPro" id="IPR050708">
    <property type="entry name" value="T6SS_VgrG/RHS"/>
</dbReference>
<dbReference type="SMART" id="SM00306">
    <property type="entry name" value="HintN"/>
    <property type="match status" value="1"/>
</dbReference>
<dbReference type="Gene3D" id="2.180.10.10">
    <property type="entry name" value="RHS repeat-associated core"/>
    <property type="match status" value="3"/>
</dbReference>
<dbReference type="InterPro" id="IPR030934">
    <property type="entry name" value="Intein_C"/>
</dbReference>
<evidence type="ECO:0000313" key="7">
    <source>
        <dbReference type="Proteomes" id="UP001589709"/>
    </source>
</evidence>
<organism evidence="6 7">
    <name type="scientific">Streptomyces cinereospinus</name>
    <dbReference type="NCBI Taxonomy" id="285561"/>
    <lineage>
        <taxon>Bacteria</taxon>
        <taxon>Bacillati</taxon>
        <taxon>Actinomycetota</taxon>
        <taxon>Actinomycetes</taxon>
        <taxon>Kitasatosporales</taxon>
        <taxon>Streptomycetaceae</taxon>
        <taxon>Streptomyces</taxon>
    </lineage>
</organism>
<dbReference type="PANTHER" id="PTHR32305:SF17">
    <property type="entry name" value="TRNA NUCLEASE WAPA"/>
    <property type="match status" value="1"/>
</dbReference>
<evidence type="ECO:0000256" key="2">
    <source>
        <dbReference type="SAM" id="MobiDB-lite"/>
    </source>
</evidence>
<dbReference type="InterPro" id="IPR003587">
    <property type="entry name" value="Hint_dom_N"/>
</dbReference>
<keyword evidence="3" id="KW-0812">Transmembrane</keyword>
<dbReference type="InterPro" id="IPR006530">
    <property type="entry name" value="YD"/>
</dbReference>
<feature type="region of interest" description="Disordered" evidence="2">
    <location>
        <begin position="1059"/>
        <end position="1078"/>
    </location>
</feature>
<dbReference type="InterPro" id="IPR006141">
    <property type="entry name" value="Intein_N"/>
</dbReference>
<dbReference type="InterPro" id="IPR000772">
    <property type="entry name" value="Ricin_B_lectin"/>
</dbReference>